<keyword evidence="3" id="KW-1185">Reference proteome</keyword>
<dbReference type="Proteomes" id="UP000316921">
    <property type="component" value="Chromosome"/>
</dbReference>
<proteinExistence type="predicted"/>
<evidence type="ECO:0008006" key="4">
    <source>
        <dbReference type="Google" id="ProtNLM"/>
    </source>
</evidence>
<dbReference type="EMBL" id="CP036287">
    <property type="protein sequence ID" value="QDU66088.1"/>
    <property type="molecule type" value="Genomic_DNA"/>
</dbReference>
<dbReference type="KEGG" id="pbap:Pla133_11540"/>
<protein>
    <recommendedName>
        <fullName evidence="4">Chromosome partition protein Smc</fullName>
    </recommendedName>
</protein>
<feature type="signal peptide" evidence="1">
    <location>
        <begin position="1"/>
        <end position="32"/>
    </location>
</feature>
<feature type="chain" id="PRO_5021740624" description="Chromosome partition protein Smc" evidence="1">
    <location>
        <begin position="33"/>
        <end position="269"/>
    </location>
</feature>
<organism evidence="2 3">
    <name type="scientific">Engelhardtia mirabilis</name>
    <dbReference type="NCBI Taxonomy" id="2528011"/>
    <lineage>
        <taxon>Bacteria</taxon>
        <taxon>Pseudomonadati</taxon>
        <taxon>Planctomycetota</taxon>
        <taxon>Planctomycetia</taxon>
        <taxon>Planctomycetia incertae sedis</taxon>
        <taxon>Engelhardtia</taxon>
    </lineage>
</organism>
<name>A0A518BGG7_9BACT</name>
<dbReference type="AlphaFoldDB" id="A0A518BGG7"/>
<accession>A0A518BGG7</accession>
<keyword evidence="1" id="KW-0732">Signal</keyword>
<reference evidence="2 3" key="1">
    <citation type="submission" date="2019-02" db="EMBL/GenBank/DDBJ databases">
        <title>Deep-cultivation of Planctomycetes and their phenomic and genomic characterization uncovers novel biology.</title>
        <authorList>
            <person name="Wiegand S."/>
            <person name="Jogler M."/>
            <person name="Boedeker C."/>
            <person name="Pinto D."/>
            <person name="Vollmers J."/>
            <person name="Rivas-Marin E."/>
            <person name="Kohn T."/>
            <person name="Peeters S.H."/>
            <person name="Heuer A."/>
            <person name="Rast P."/>
            <person name="Oberbeckmann S."/>
            <person name="Bunk B."/>
            <person name="Jeske O."/>
            <person name="Meyerdierks A."/>
            <person name="Storesund J.E."/>
            <person name="Kallscheuer N."/>
            <person name="Luecker S."/>
            <person name="Lage O.M."/>
            <person name="Pohl T."/>
            <person name="Merkel B.J."/>
            <person name="Hornburger P."/>
            <person name="Mueller R.-W."/>
            <person name="Bruemmer F."/>
            <person name="Labrenz M."/>
            <person name="Spormann A.M."/>
            <person name="Op den Camp H."/>
            <person name="Overmann J."/>
            <person name="Amann R."/>
            <person name="Jetten M.S.M."/>
            <person name="Mascher T."/>
            <person name="Medema M.H."/>
            <person name="Devos D.P."/>
            <person name="Kaster A.-K."/>
            <person name="Ovreas L."/>
            <person name="Rohde M."/>
            <person name="Galperin M.Y."/>
            <person name="Jogler C."/>
        </authorList>
    </citation>
    <scope>NUCLEOTIDE SEQUENCE [LARGE SCALE GENOMIC DNA]</scope>
    <source>
        <strain evidence="2 3">Pla133</strain>
    </source>
</reference>
<gene>
    <name evidence="2" type="ORF">Pla133_11540</name>
</gene>
<evidence type="ECO:0000313" key="3">
    <source>
        <dbReference type="Proteomes" id="UP000316921"/>
    </source>
</evidence>
<dbReference type="Pfam" id="PF11932">
    <property type="entry name" value="DUF3450"/>
    <property type="match status" value="1"/>
</dbReference>
<evidence type="ECO:0000313" key="2">
    <source>
        <dbReference type="EMBL" id="QDU66088.1"/>
    </source>
</evidence>
<sequence precursor="true">MNNTTQQRPGFRRITIASAVVTGLAAAALVGAAVPVQDGSQLESTRTALESWVQTRRLISSEREQWRLGRELLTSEVELMRDSIASLDEDIAAGRAQISETDTKREELVATHERLKESSAGLAAGVEALEGRVRELLVRLPDPVLERVRPLIQQLPEAGAETKLGLAERYRNVVGILDQVGKFNREISVTSEVRELSSGNSAEVSAMYLGLGQAYFVTGDGKSAGVGRPTAQGWVWTPRDDAAPEIAAAIEVYKQERPASFVRLPIQVD</sequence>
<dbReference type="RefSeq" id="WP_145063326.1">
    <property type="nucleotide sequence ID" value="NZ_CP036287.1"/>
</dbReference>
<dbReference type="InterPro" id="IPR016866">
    <property type="entry name" value="UCP028069"/>
</dbReference>
<evidence type="ECO:0000256" key="1">
    <source>
        <dbReference type="SAM" id="SignalP"/>
    </source>
</evidence>